<keyword evidence="3" id="KW-1185">Reference proteome</keyword>
<reference evidence="2" key="1">
    <citation type="submission" date="2017-12" db="EMBL/GenBank/DDBJ databases">
        <title>Gene loss provides genomic basis for host adaptation in cereal stripe rust fungi.</title>
        <authorList>
            <person name="Xia C."/>
        </authorList>
    </citation>
    <scope>NUCLEOTIDE SEQUENCE [LARGE SCALE GENOMIC DNA]</scope>
    <source>
        <strain evidence="2">93-210</strain>
    </source>
</reference>
<protein>
    <submittedName>
        <fullName evidence="2">Uncharacterized protein</fullName>
    </submittedName>
</protein>
<gene>
    <name evidence="2" type="ORF">PSTT_00410</name>
</gene>
<dbReference type="VEuPathDB" id="FungiDB:PSHT_05997"/>
<comment type="caution">
    <text evidence="2">The sequence shown here is derived from an EMBL/GenBank/DDBJ whole genome shotgun (WGS) entry which is preliminary data.</text>
</comment>
<organism evidence="2 3">
    <name type="scientific">Puccinia striiformis</name>
    <dbReference type="NCBI Taxonomy" id="27350"/>
    <lineage>
        <taxon>Eukaryota</taxon>
        <taxon>Fungi</taxon>
        <taxon>Dikarya</taxon>
        <taxon>Basidiomycota</taxon>
        <taxon>Pucciniomycotina</taxon>
        <taxon>Pucciniomycetes</taxon>
        <taxon>Pucciniales</taxon>
        <taxon>Pucciniaceae</taxon>
        <taxon>Puccinia</taxon>
    </lineage>
</organism>
<feature type="compositionally biased region" description="Acidic residues" evidence="1">
    <location>
        <begin position="73"/>
        <end position="84"/>
    </location>
</feature>
<dbReference type="EMBL" id="PKSL01000002">
    <property type="protein sequence ID" value="POW17619.1"/>
    <property type="molecule type" value="Genomic_DNA"/>
</dbReference>
<feature type="compositionally biased region" description="Low complexity" evidence="1">
    <location>
        <begin position="17"/>
        <end position="27"/>
    </location>
</feature>
<accession>A0A2S4W781</accession>
<dbReference type="Proteomes" id="UP000239156">
    <property type="component" value="Unassembled WGS sequence"/>
</dbReference>
<dbReference type="VEuPathDB" id="FungiDB:PSTT_00410"/>
<feature type="region of interest" description="Disordered" evidence="1">
    <location>
        <begin position="1"/>
        <end position="93"/>
    </location>
</feature>
<evidence type="ECO:0000313" key="3">
    <source>
        <dbReference type="Proteomes" id="UP000239156"/>
    </source>
</evidence>
<proteinExistence type="predicted"/>
<evidence type="ECO:0000313" key="2">
    <source>
        <dbReference type="EMBL" id="POW17619.1"/>
    </source>
</evidence>
<name>A0A2S4W781_9BASI</name>
<sequence length="106" mass="11654">MPAETDDPPNDIPSTPPNTTSSHNPPESTRRESSRLRTPMSRPGFIATQSDSRRALIPIVPKTRTVPPIPAADDMDDQDADQSDEAVNSNPVSPSLIDHWSLWAFH</sequence>
<dbReference type="AlphaFoldDB" id="A0A2S4W781"/>
<evidence type="ECO:0000256" key="1">
    <source>
        <dbReference type="SAM" id="MobiDB-lite"/>
    </source>
</evidence>